<reference evidence="2 3" key="1">
    <citation type="submission" date="2019-02" db="EMBL/GenBank/DDBJ databases">
        <title>Deep-cultivation of Planctomycetes and their phenomic and genomic characterization uncovers novel biology.</title>
        <authorList>
            <person name="Wiegand S."/>
            <person name="Jogler M."/>
            <person name="Boedeker C."/>
            <person name="Pinto D."/>
            <person name="Vollmers J."/>
            <person name="Rivas-Marin E."/>
            <person name="Kohn T."/>
            <person name="Peeters S.H."/>
            <person name="Heuer A."/>
            <person name="Rast P."/>
            <person name="Oberbeckmann S."/>
            <person name="Bunk B."/>
            <person name="Jeske O."/>
            <person name="Meyerdierks A."/>
            <person name="Storesund J.E."/>
            <person name="Kallscheuer N."/>
            <person name="Luecker S."/>
            <person name="Lage O.M."/>
            <person name="Pohl T."/>
            <person name="Merkel B.J."/>
            <person name="Hornburger P."/>
            <person name="Mueller R.-W."/>
            <person name="Bruemmer F."/>
            <person name="Labrenz M."/>
            <person name="Spormann A.M."/>
            <person name="Op Den Camp H."/>
            <person name="Overmann J."/>
            <person name="Amann R."/>
            <person name="Jetten M.S.M."/>
            <person name="Mascher T."/>
            <person name="Medema M.H."/>
            <person name="Devos D.P."/>
            <person name="Kaster A.-K."/>
            <person name="Ovreas L."/>
            <person name="Rohde M."/>
            <person name="Galperin M.Y."/>
            <person name="Jogler C."/>
        </authorList>
    </citation>
    <scope>NUCLEOTIDE SEQUENCE [LARGE SCALE GENOMIC DNA]</scope>
    <source>
        <strain evidence="2 3">Pla144</strain>
    </source>
</reference>
<evidence type="ECO:0000256" key="1">
    <source>
        <dbReference type="SAM" id="MobiDB-lite"/>
    </source>
</evidence>
<organism evidence="2 3">
    <name type="scientific">Bythopirellula polymerisocia</name>
    <dbReference type="NCBI Taxonomy" id="2528003"/>
    <lineage>
        <taxon>Bacteria</taxon>
        <taxon>Pseudomonadati</taxon>
        <taxon>Planctomycetota</taxon>
        <taxon>Planctomycetia</taxon>
        <taxon>Pirellulales</taxon>
        <taxon>Lacipirellulaceae</taxon>
        <taxon>Bythopirellula</taxon>
    </lineage>
</organism>
<dbReference type="Proteomes" id="UP000318437">
    <property type="component" value="Unassembled WGS sequence"/>
</dbReference>
<evidence type="ECO:0000313" key="3">
    <source>
        <dbReference type="Proteomes" id="UP000318437"/>
    </source>
</evidence>
<gene>
    <name evidence="2" type="ORF">Pla144_02900</name>
</gene>
<name>A0A5C6CY21_9BACT</name>
<dbReference type="EMBL" id="SJPS01000001">
    <property type="protein sequence ID" value="TWU29512.1"/>
    <property type="molecule type" value="Genomic_DNA"/>
</dbReference>
<feature type="region of interest" description="Disordered" evidence="1">
    <location>
        <begin position="38"/>
        <end position="64"/>
    </location>
</feature>
<evidence type="ECO:0000313" key="2">
    <source>
        <dbReference type="EMBL" id="TWU29512.1"/>
    </source>
</evidence>
<keyword evidence="3" id="KW-1185">Reference proteome</keyword>
<feature type="compositionally biased region" description="Polar residues" evidence="1">
    <location>
        <begin position="41"/>
        <end position="64"/>
    </location>
</feature>
<accession>A0A5C6CY21</accession>
<sequence length="103" mass="11335">MPQPVFPYISKEQRNIVKRHVVVPPNLVIQILSENPRYDRSINSTSGHNSASQNTGRLTPSDSTSVFSSTAMAALGFSRDMTIAINPRNLPNTRLVLSPSVDE</sequence>
<dbReference type="OrthoDB" id="280487at2"/>
<proteinExistence type="predicted"/>
<comment type="caution">
    <text evidence="2">The sequence shown here is derived from an EMBL/GenBank/DDBJ whole genome shotgun (WGS) entry which is preliminary data.</text>
</comment>
<dbReference type="AlphaFoldDB" id="A0A5C6CY21"/>
<protein>
    <submittedName>
        <fullName evidence="2">Uncharacterized protein</fullName>
    </submittedName>
</protein>
<dbReference type="RefSeq" id="WP_146447530.1">
    <property type="nucleotide sequence ID" value="NZ_SJPS01000001.1"/>
</dbReference>